<dbReference type="RefSeq" id="WP_212520521.1">
    <property type="nucleotide sequence ID" value="NZ_JAGSOH010000084.1"/>
</dbReference>
<name>A0A941EDF3_9ACTN</name>
<gene>
    <name evidence="2" type="ORF">KDK95_23975</name>
</gene>
<evidence type="ECO:0000313" key="2">
    <source>
        <dbReference type="EMBL" id="MBR7829386.1"/>
    </source>
</evidence>
<feature type="region of interest" description="Disordered" evidence="1">
    <location>
        <begin position="13"/>
        <end position="41"/>
    </location>
</feature>
<organism evidence="2 3">
    <name type="scientific">Actinospica acidithermotolerans</name>
    <dbReference type="NCBI Taxonomy" id="2828514"/>
    <lineage>
        <taxon>Bacteria</taxon>
        <taxon>Bacillati</taxon>
        <taxon>Actinomycetota</taxon>
        <taxon>Actinomycetes</taxon>
        <taxon>Catenulisporales</taxon>
        <taxon>Actinospicaceae</taxon>
        <taxon>Actinospica</taxon>
    </lineage>
</organism>
<feature type="compositionally biased region" description="Polar residues" evidence="1">
    <location>
        <begin position="13"/>
        <end position="23"/>
    </location>
</feature>
<dbReference type="InterPro" id="IPR035903">
    <property type="entry name" value="HesB-like_dom_sf"/>
</dbReference>
<evidence type="ECO:0000256" key="1">
    <source>
        <dbReference type="SAM" id="MobiDB-lite"/>
    </source>
</evidence>
<dbReference type="SUPFAM" id="SSF89360">
    <property type="entry name" value="HesB-like domain"/>
    <property type="match status" value="1"/>
</dbReference>
<keyword evidence="3" id="KW-1185">Reference proteome</keyword>
<dbReference type="AlphaFoldDB" id="A0A941EDF3"/>
<evidence type="ECO:0000313" key="3">
    <source>
        <dbReference type="Proteomes" id="UP000676325"/>
    </source>
</evidence>
<dbReference type="Proteomes" id="UP000676325">
    <property type="component" value="Unassembled WGS sequence"/>
</dbReference>
<accession>A0A941EDF3</accession>
<protein>
    <submittedName>
        <fullName evidence="2">Adhesin</fullName>
    </submittedName>
</protein>
<comment type="caution">
    <text evidence="2">The sequence shown here is derived from an EMBL/GenBank/DDBJ whole genome shotgun (WGS) entry which is preliminary data.</text>
</comment>
<dbReference type="Gene3D" id="2.60.300.12">
    <property type="entry name" value="HesB-like domain"/>
    <property type="match status" value="1"/>
</dbReference>
<reference evidence="2" key="1">
    <citation type="submission" date="2021-04" db="EMBL/GenBank/DDBJ databases">
        <title>Genome based classification of Actinospica acidithermotolerans sp. nov., an actinobacterium isolated from an Indonesian hot spring.</title>
        <authorList>
            <person name="Kusuma A.B."/>
            <person name="Putra K.E."/>
            <person name="Nafisah S."/>
            <person name="Loh J."/>
            <person name="Nouioui I."/>
            <person name="Goodfellow M."/>
        </authorList>
    </citation>
    <scope>NUCLEOTIDE SEQUENCE</scope>
    <source>
        <strain evidence="2">MGRD01-02</strain>
    </source>
</reference>
<proteinExistence type="predicted"/>
<dbReference type="EMBL" id="JAGSOH010000084">
    <property type="protein sequence ID" value="MBR7829386.1"/>
    <property type="molecule type" value="Genomic_DNA"/>
</dbReference>
<sequence>MLTLTDAAATAINQLTSQPNMPETTGLRIAPSPDESQGAALAAALTSGPGPEDEVLEVHEARVYLEPEAAQQLSDKVLDAETAAGGQIAFHLRPQDAA</sequence>